<evidence type="ECO:0000256" key="3">
    <source>
        <dbReference type="ARBA" id="ARBA00022692"/>
    </source>
</evidence>
<keyword evidence="4 6" id="KW-1133">Transmembrane helix</keyword>
<dbReference type="PANTHER" id="PTHR11101">
    <property type="entry name" value="PHOSPHATE TRANSPORTER"/>
    <property type="match status" value="1"/>
</dbReference>
<gene>
    <name evidence="7" type="ORF">CBG49_04870</name>
</gene>
<dbReference type="Proteomes" id="UP000197007">
    <property type="component" value="Chromosome"/>
</dbReference>
<dbReference type="RefSeq" id="WP_088593608.1">
    <property type="nucleotide sequence ID" value="NZ_CP022022.1"/>
</dbReference>
<feature type="transmembrane region" description="Helical" evidence="6">
    <location>
        <begin position="77"/>
        <end position="98"/>
    </location>
</feature>
<evidence type="ECO:0000256" key="1">
    <source>
        <dbReference type="ARBA" id="ARBA00004141"/>
    </source>
</evidence>
<evidence type="ECO:0000256" key="4">
    <source>
        <dbReference type="ARBA" id="ARBA00022989"/>
    </source>
</evidence>
<dbReference type="PANTHER" id="PTHR11101:SF16">
    <property type="entry name" value="PHOSPHATE TRANSPORTER"/>
    <property type="match status" value="1"/>
</dbReference>
<dbReference type="GO" id="GO:0016020">
    <property type="term" value="C:membrane"/>
    <property type="evidence" value="ECO:0007669"/>
    <property type="project" value="UniProtKB-SubCell"/>
</dbReference>
<feature type="transmembrane region" description="Helical" evidence="6">
    <location>
        <begin position="493"/>
        <end position="512"/>
    </location>
</feature>
<evidence type="ECO:0000256" key="5">
    <source>
        <dbReference type="ARBA" id="ARBA00023136"/>
    </source>
</evidence>
<name>A0A1Z4BMF9_9FLAO</name>
<sequence length="766" mass="85595">MEQVYIFMLFVFLVLAIIDLVVGVSNDAANFLNSAVGSKVATIRTIMIVASVGVAIGAIFSSGMMEIARKGIFNPQLFYFDEVMIIFMSVILADILLFDLFNSIGLPTSTTVSVVFELLGAAMCVATIKTFMSGAPLTTAFDYINKGEVGKVIAGIFTSVAIAFTVGAIVQYLARLVFSFKYQDNIKYVGGVFGGLSLTGLSYFIIFKGLKDVAFIPKEAIAWIDTNIVLLLFGCFIFYSVLSQMLIRMKVNIFRVIILSGTFALAMAFAGNDLVNFIGVPMAAYQSYGIWHNSGMAHDSLLMKGLADSEMSTPTFLLLLTGFVMILTLWFSKKARHVIDTGVNLSRQNEGGEEKFSSNFLSRFLVRITVICANAVEFIMPKSLSSKIDHRFEKPERDPNVKEEDLPAFDLVRAAINLVVSSSLIAFGTSFKLPLSTTYVTFMVAMGSSLADRAWGRDSAVYRVAGVLNVIGGWFLTAIVAFIGAFIVAGVLYYGSVIGLIVMIMVVGFVLIRNAVIYRNKQKAKAQGKRFERADLATIGGVIKESSNYVSETIYRIDELYSKVVKNLGTQDLSKLTKNKKNAKKLEKELDELKGNVYYFIKSLNESSVASSKFYILILDYLQDMAQCLTAITLNSYEHVNNNHKNLKFNQLRDLKYISDKMEEVFRAEAEIFKGSDYNKLHIIFEDCKVLKDEVSKMVQKQIDRIRTTETSHKTTKLYFSILLETNALIRANNNLLMQFDEYQKQQNKKKKINLINLQQEVRDKR</sequence>
<comment type="subcellular location">
    <subcellularLocation>
        <location evidence="1 6">Membrane</location>
        <topology evidence="1 6">Multi-pass membrane protein</topology>
    </subcellularLocation>
</comment>
<feature type="transmembrane region" description="Helical" evidence="6">
    <location>
        <begin position="110"/>
        <end position="132"/>
    </location>
</feature>
<keyword evidence="2 6" id="KW-0813">Transport</keyword>
<proteinExistence type="inferred from homology"/>
<dbReference type="GO" id="GO:0005315">
    <property type="term" value="F:phosphate transmembrane transporter activity"/>
    <property type="evidence" value="ECO:0007669"/>
    <property type="project" value="InterPro"/>
</dbReference>
<keyword evidence="5 6" id="KW-0472">Membrane</keyword>
<feature type="transmembrane region" description="Helical" evidence="6">
    <location>
        <begin position="311"/>
        <end position="331"/>
    </location>
</feature>
<feature type="transmembrane region" description="Helical" evidence="6">
    <location>
        <begin position="253"/>
        <end position="271"/>
    </location>
</feature>
<feature type="transmembrane region" description="Helical" evidence="6">
    <location>
        <begin position="6"/>
        <end position="24"/>
    </location>
</feature>
<dbReference type="EMBL" id="CP022022">
    <property type="protein sequence ID" value="ASF42457.1"/>
    <property type="molecule type" value="Genomic_DNA"/>
</dbReference>
<keyword evidence="8" id="KW-1185">Reference proteome</keyword>
<feature type="transmembrane region" description="Helical" evidence="6">
    <location>
        <begin position="220"/>
        <end position="241"/>
    </location>
</feature>
<accession>A0A1Z4BMF9</accession>
<evidence type="ECO:0000256" key="2">
    <source>
        <dbReference type="ARBA" id="ARBA00022448"/>
    </source>
</evidence>
<protein>
    <recommendedName>
        <fullName evidence="6">Phosphate transporter</fullName>
    </recommendedName>
</protein>
<feature type="transmembrane region" description="Helical" evidence="6">
    <location>
        <begin position="467"/>
        <end position="487"/>
    </location>
</feature>
<evidence type="ECO:0000313" key="7">
    <source>
        <dbReference type="EMBL" id="ASF42457.1"/>
    </source>
</evidence>
<dbReference type="KEGG" id="capn:CBG49_04870"/>
<dbReference type="GO" id="GO:0035435">
    <property type="term" value="P:phosphate ion transmembrane transport"/>
    <property type="evidence" value="ECO:0007669"/>
    <property type="project" value="TreeGrafter"/>
</dbReference>
<dbReference type="InterPro" id="IPR001204">
    <property type="entry name" value="Phos_transporter"/>
</dbReference>
<keyword evidence="6" id="KW-0592">Phosphate transport</keyword>
<feature type="transmembrane region" description="Helical" evidence="6">
    <location>
        <begin position="186"/>
        <end position="208"/>
    </location>
</feature>
<keyword evidence="3 6" id="KW-0812">Transmembrane</keyword>
<evidence type="ECO:0000313" key="8">
    <source>
        <dbReference type="Proteomes" id="UP000197007"/>
    </source>
</evidence>
<feature type="transmembrane region" description="Helical" evidence="6">
    <location>
        <begin position="45"/>
        <end position="65"/>
    </location>
</feature>
<organism evidence="7 8">
    <name type="scientific">Capnocytophaga endodontalis</name>
    <dbReference type="NCBI Taxonomy" id="2708117"/>
    <lineage>
        <taxon>Bacteria</taxon>
        <taxon>Pseudomonadati</taxon>
        <taxon>Bacteroidota</taxon>
        <taxon>Flavobacteriia</taxon>
        <taxon>Flavobacteriales</taxon>
        <taxon>Flavobacteriaceae</taxon>
        <taxon>Capnocytophaga</taxon>
    </lineage>
</organism>
<feature type="transmembrane region" description="Helical" evidence="6">
    <location>
        <begin position="152"/>
        <end position="174"/>
    </location>
</feature>
<reference evidence="8" key="1">
    <citation type="submission" date="2017-06" db="EMBL/GenBank/DDBJ databases">
        <title>Complete genome sequence of Capnocytophaga sp. KCOM 1579 (=ChDC OS43) isolated from a human refractory periapical abscess lesion.</title>
        <authorList>
            <person name="Kook J.-K."/>
            <person name="Park S.-N."/>
            <person name="Lim Y.K."/>
            <person name="Roh H."/>
        </authorList>
    </citation>
    <scope>NUCLEOTIDE SEQUENCE [LARGE SCALE GENOMIC DNA]</scope>
    <source>
        <strain evidence="8">ChDC OS43</strain>
    </source>
</reference>
<comment type="similarity">
    <text evidence="6">Belongs to the inorganic phosphate transporter (PiT) (TC 2.A.20) family.</text>
</comment>
<evidence type="ECO:0000256" key="6">
    <source>
        <dbReference type="RuleBase" id="RU363058"/>
    </source>
</evidence>
<dbReference type="Pfam" id="PF01384">
    <property type="entry name" value="PHO4"/>
    <property type="match status" value="1"/>
</dbReference>
<dbReference type="AlphaFoldDB" id="A0A1Z4BMF9"/>